<protein>
    <submittedName>
        <fullName evidence="1">Uncharacterized protein</fullName>
    </submittedName>
</protein>
<dbReference type="AlphaFoldDB" id="A0A6A6AMU5"/>
<dbReference type="RefSeq" id="XP_033527689.1">
    <property type="nucleotide sequence ID" value="XM_033662218.1"/>
</dbReference>
<proteinExistence type="predicted"/>
<accession>A0A6A6AMU5</accession>
<keyword evidence="2" id="KW-1185">Reference proteome</keyword>
<organism evidence="1 2">
    <name type="scientific">Dothidotthia symphoricarpi CBS 119687</name>
    <dbReference type="NCBI Taxonomy" id="1392245"/>
    <lineage>
        <taxon>Eukaryota</taxon>
        <taxon>Fungi</taxon>
        <taxon>Dikarya</taxon>
        <taxon>Ascomycota</taxon>
        <taxon>Pezizomycotina</taxon>
        <taxon>Dothideomycetes</taxon>
        <taxon>Pleosporomycetidae</taxon>
        <taxon>Pleosporales</taxon>
        <taxon>Dothidotthiaceae</taxon>
        <taxon>Dothidotthia</taxon>
    </lineage>
</organism>
<reference evidence="1" key="1">
    <citation type="journal article" date="2020" name="Stud. Mycol.">
        <title>101 Dothideomycetes genomes: a test case for predicting lifestyles and emergence of pathogens.</title>
        <authorList>
            <person name="Haridas S."/>
            <person name="Albert R."/>
            <person name="Binder M."/>
            <person name="Bloem J."/>
            <person name="Labutti K."/>
            <person name="Salamov A."/>
            <person name="Andreopoulos B."/>
            <person name="Baker S."/>
            <person name="Barry K."/>
            <person name="Bills G."/>
            <person name="Bluhm B."/>
            <person name="Cannon C."/>
            <person name="Castanera R."/>
            <person name="Culley D."/>
            <person name="Daum C."/>
            <person name="Ezra D."/>
            <person name="Gonzalez J."/>
            <person name="Henrissat B."/>
            <person name="Kuo A."/>
            <person name="Liang C."/>
            <person name="Lipzen A."/>
            <person name="Lutzoni F."/>
            <person name="Magnuson J."/>
            <person name="Mondo S."/>
            <person name="Nolan M."/>
            <person name="Ohm R."/>
            <person name="Pangilinan J."/>
            <person name="Park H.-J."/>
            <person name="Ramirez L."/>
            <person name="Alfaro M."/>
            <person name="Sun H."/>
            <person name="Tritt A."/>
            <person name="Yoshinaga Y."/>
            <person name="Zwiers L.-H."/>
            <person name="Turgeon B."/>
            <person name="Goodwin S."/>
            <person name="Spatafora J."/>
            <person name="Crous P."/>
            <person name="Grigoriev I."/>
        </authorList>
    </citation>
    <scope>NUCLEOTIDE SEQUENCE</scope>
    <source>
        <strain evidence="1">CBS 119687</strain>
    </source>
</reference>
<dbReference type="GeneID" id="54402650"/>
<evidence type="ECO:0000313" key="1">
    <source>
        <dbReference type="EMBL" id="KAF2133302.1"/>
    </source>
</evidence>
<sequence>MLSLGRRSWCLRHDIGFCVIQLLNGFFAEAGRSAARPMRTWLCLFHASMISGASTPPIVGEEGTTKRKVWSIYVN</sequence>
<evidence type="ECO:0000313" key="2">
    <source>
        <dbReference type="Proteomes" id="UP000799771"/>
    </source>
</evidence>
<name>A0A6A6AMU5_9PLEO</name>
<dbReference type="EMBL" id="ML977499">
    <property type="protein sequence ID" value="KAF2133302.1"/>
    <property type="molecule type" value="Genomic_DNA"/>
</dbReference>
<gene>
    <name evidence="1" type="ORF">P153DRAFT_154059</name>
</gene>
<dbReference type="Proteomes" id="UP000799771">
    <property type="component" value="Unassembled WGS sequence"/>
</dbReference>